<dbReference type="SUPFAM" id="SSF52540">
    <property type="entry name" value="P-loop containing nucleoside triphosphate hydrolases"/>
    <property type="match status" value="2"/>
</dbReference>
<feature type="domain" description="AIG1-type G" evidence="4">
    <location>
        <begin position="62"/>
        <end position="246"/>
    </location>
</feature>
<name>A0A8T0BHL4_SILME</name>
<keyword evidence="2" id="KW-0547">Nucleotide-binding</keyword>
<reference evidence="5" key="1">
    <citation type="submission" date="2020-08" db="EMBL/GenBank/DDBJ databases">
        <title>Chromosome-level assembly of Southern catfish (Silurus meridionalis) provides insights into visual adaptation to the nocturnal and benthic lifestyles.</title>
        <authorList>
            <person name="Zhang Y."/>
            <person name="Wang D."/>
            <person name="Peng Z."/>
        </authorList>
    </citation>
    <scope>NUCLEOTIDE SEQUENCE</scope>
    <source>
        <strain evidence="5">SWU-2019-XX</strain>
        <tissue evidence="5">Muscle</tissue>
    </source>
</reference>
<dbReference type="PANTHER" id="PTHR32046:SF11">
    <property type="entry name" value="IMMUNE-ASSOCIATED NUCLEOTIDE-BINDING PROTEIN 10-LIKE"/>
    <property type="match status" value="1"/>
</dbReference>
<dbReference type="InterPro" id="IPR006703">
    <property type="entry name" value="G_AIG1"/>
</dbReference>
<evidence type="ECO:0000256" key="2">
    <source>
        <dbReference type="ARBA" id="ARBA00022741"/>
    </source>
</evidence>
<evidence type="ECO:0000313" key="6">
    <source>
        <dbReference type="Proteomes" id="UP000606274"/>
    </source>
</evidence>
<dbReference type="PROSITE" id="PS00675">
    <property type="entry name" value="SIGMA54_INTERACT_1"/>
    <property type="match status" value="1"/>
</dbReference>
<evidence type="ECO:0000256" key="3">
    <source>
        <dbReference type="SAM" id="Coils"/>
    </source>
</evidence>
<keyword evidence="3" id="KW-0175">Coiled coil</keyword>
<comment type="similarity">
    <text evidence="1">Belongs to the TRAFAC class TrmE-Era-EngA-EngB-Septin-like GTPase superfamily. AIG1/Toc34/Toc159-like paraseptin GTPase family. IAN subfamily.</text>
</comment>
<protein>
    <recommendedName>
        <fullName evidence="4">AIG1-type G domain-containing protein</fullName>
    </recommendedName>
</protein>
<dbReference type="Proteomes" id="UP000606274">
    <property type="component" value="Unassembled WGS sequence"/>
</dbReference>
<dbReference type="Gene3D" id="3.40.50.300">
    <property type="entry name" value="P-loop containing nucleotide triphosphate hydrolases"/>
    <property type="match status" value="2"/>
</dbReference>
<comment type="caution">
    <text evidence="5">The sequence shown here is derived from an EMBL/GenBank/DDBJ whole genome shotgun (WGS) entry which is preliminary data.</text>
</comment>
<dbReference type="PANTHER" id="PTHR32046">
    <property type="entry name" value="G DOMAIN-CONTAINING PROTEIN"/>
    <property type="match status" value="1"/>
</dbReference>
<evidence type="ECO:0000259" key="4">
    <source>
        <dbReference type="Pfam" id="PF04548"/>
    </source>
</evidence>
<feature type="coiled-coil region" evidence="3">
    <location>
        <begin position="302"/>
        <end position="336"/>
    </location>
</feature>
<evidence type="ECO:0000256" key="1">
    <source>
        <dbReference type="ARBA" id="ARBA00008535"/>
    </source>
</evidence>
<sequence length="861" mass="99395">MASGSQEPSLILRDLIKKSKLISEGPPARYRLLTTRSNLEKDGSVRKWTFGQRDINMQNKILLMVGETGTGKTALINAMVNYILGVKFTHEVWFEITEEGGDHDKADQSKSQTTEVTVYEVFAQDNPICLTVIDTPGYGDTRGTDLDKQIAENLFKLFHSDSGVKEIDAVCLVVKASVNRLSDRQEYIFDAVLSLFDKDIKDNIVIMFTHSDGIPPEDALNAIKKAKISCRKDEENEPEHFLFNNHQTKKKSPKYIKAFQAAWELTAESLNHFFLSLKEQNRKSLQQTESVLSESKRLEICISNLQSRIEFVECKRKELLQIQKALEENRENIKRNENFPFTVTEHYKEKCQFKMLHGRRNWNRQNCSYQCHGELYTGVKFTHEVWFEITEEGGDHDKADQSKSQTTEVTVYEVFAQDNPICLTVIDTPGYGDTRGTDLDKQIAENLFKLFHSDSGVKEIDAVCLVVKASVNRLSDRQEYIFDAVLSLFDKDIKDNIVVLFTHSDGIPPEDALNAIKKAKISCRKDEENEPEHFLFNNHQTKKKSPKYIKAFQAAWELTAESLNHFFLSLKEQNRKSLQQTESVLSESKRLEICISNLQSRIEFVECKRNELLQIQKALEENRENIKRNENFPFTVTEHYKEKVPIQNASWKDGMATTCSVCQENCHEKGCWLSPNAGWCDVMKNDHCTSCTGKCHYTKHVRENKKYRRRSREIIVTFDNLKIQYESSNKSASDIQFNTETFQYVKKEFESNKKQEAEKTSVETRLKYELIKNEKHKSELVEEAYSAFKKLCKIALKPDSAFILQCLDFFIPRTEETGKPVLAQKLREMRKIQPESQERVHAAIDYAGARSKKMKNVTDKS</sequence>
<dbReference type="Pfam" id="PF04548">
    <property type="entry name" value="AIG1"/>
    <property type="match status" value="2"/>
</dbReference>
<evidence type="ECO:0000313" key="5">
    <source>
        <dbReference type="EMBL" id="KAF7706732.1"/>
    </source>
</evidence>
<proteinExistence type="inferred from homology"/>
<organism evidence="5 6">
    <name type="scientific">Silurus meridionalis</name>
    <name type="common">Southern catfish</name>
    <name type="synonym">Silurus soldatovi meridionalis</name>
    <dbReference type="NCBI Taxonomy" id="175797"/>
    <lineage>
        <taxon>Eukaryota</taxon>
        <taxon>Metazoa</taxon>
        <taxon>Chordata</taxon>
        <taxon>Craniata</taxon>
        <taxon>Vertebrata</taxon>
        <taxon>Euteleostomi</taxon>
        <taxon>Actinopterygii</taxon>
        <taxon>Neopterygii</taxon>
        <taxon>Teleostei</taxon>
        <taxon>Ostariophysi</taxon>
        <taxon>Siluriformes</taxon>
        <taxon>Siluridae</taxon>
        <taxon>Silurus</taxon>
    </lineage>
</organism>
<dbReference type="EMBL" id="JABFDY010000006">
    <property type="protein sequence ID" value="KAF7706732.1"/>
    <property type="molecule type" value="Genomic_DNA"/>
</dbReference>
<keyword evidence="6" id="KW-1185">Reference proteome</keyword>
<dbReference type="GO" id="GO:0005525">
    <property type="term" value="F:GTP binding"/>
    <property type="evidence" value="ECO:0007669"/>
    <property type="project" value="InterPro"/>
</dbReference>
<feature type="domain" description="AIG1-type G" evidence="4">
    <location>
        <begin position="409"/>
        <end position="542"/>
    </location>
</feature>
<dbReference type="InterPro" id="IPR027417">
    <property type="entry name" value="P-loop_NTPase"/>
</dbReference>
<dbReference type="AlphaFoldDB" id="A0A8T0BHL4"/>
<dbReference type="InterPro" id="IPR025662">
    <property type="entry name" value="Sigma_54_int_dom_ATP-bd_1"/>
</dbReference>
<accession>A0A8T0BHL4</accession>
<gene>
    <name evidence="5" type="ORF">HF521_019986</name>
</gene>
<feature type="coiled-coil region" evidence="3">
    <location>
        <begin position="595"/>
        <end position="629"/>
    </location>
</feature>